<accession>A0A1Y2A6Y6</accession>
<evidence type="ECO:0000313" key="2">
    <source>
        <dbReference type="Proteomes" id="UP000193920"/>
    </source>
</evidence>
<dbReference type="AlphaFoldDB" id="A0A1Y2A6Y6"/>
<proteinExistence type="predicted"/>
<evidence type="ECO:0000313" key="1">
    <source>
        <dbReference type="EMBL" id="ORY18268.1"/>
    </source>
</evidence>
<protein>
    <submittedName>
        <fullName evidence="1">Uncharacterized protein</fullName>
    </submittedName>
</protein>
<sequence length="146" mass="17016">MNKFIALFKKTSPVYLIGVLRYSHKFLLQKTIYVEVSFDYIESVIKIPNENRNLVSYIVATCRYDKAVIEEWENYTRSVDGVEYISICRNDSECLSNKCFDNYCIFNEEVPIVSSNMCCSKPTDDICNNDDECSSKYCILVIIFRT</sequence>
<comment type="caution">
    <text evidence="1">The sequence shown here is derived from an EMBL/GenBank/DDBJ whole genome shotgun (WGS) entry which is preliminary data.</text>
</comment>
<name>A0A1Y2A6Y6_9FUNG</name>
<organism evidence="1 2">
    <name type="scientific">Neocallimastix californiae</name>
    <dbReference type="NCBI Taxonomy" id="1754190"/>
    <lineage>
        <taxon>Eukaryota</taxon>
        <taxon>Fungi</taxon>
        <taxon>Fungi incertae sedis</taxon>
        <taxon>Chytridiomycota</taxon>
        <taxon>Chytridiomycota incertae sedis</taxon>
        <taxon>Neocallimastigomycetes</taxon>
        <taxon>Neocallimastigales</taxon>
        <taxon>Neocallimastigaceae</taxon>
        <taxon>Neocallimastix</taxon>
    </lineage>
</organism>
<dbReference type="EMBL" id="MCOG01000320">
    <property type="protein sequence ID" value="ORY18268.1"/>
    <property type="molecule type" value="Genomic_DNA"/>
</dbReference>
<dbReference type="Proteomes" id="UP000193920">
    <property type="component" value="Unassembled WGS sequence"/>
</dbReference>
<gene>
    <name evidence="1" type="ORF">LY90DRAFT_517434</name>
</gene>
<keyword evidence="2" id="KW-1185">Reference proteome</keyword>
<reference evidence="1 2" key="1">
    <citation type="submission" date="2016-08" db="EMBL/GenBank/DDBJ databases">
        <title>A Parts List for Fungal Cellulosomes Revealed by Comparative Genomics.</title>
        <authorList>
            <consortium name="DOE Joint Genome Institute"/>
            <person name="Haitjema C.H."/>
            <person name="Gilmore S.P."/>
            <person name="Henske J.K."/>
            <person name="Solomon K.V."/>
            <person name="De Groot R."/>
            <person name="Kuo A."/>
            <person name="Mondo S.J."/>
            <person name="Salamov A.A."/>
            <person name="Labutti K."/>
            <person name="Zhao Z."/>
            <person name="Chiniquy J."/>
            <person name="Barry K."/>
            <person name="Brewer H.M."/>
            <person name="Purvine S.O."/>
            <person name="Wright A.T."/>
            <person name="Boxma B."/>
            <person name="Van Alen T."/>
            <person name="Hackstein J.H."/>
            <person name="Baker S.E."/>
            <person name="Grigoriev I.V."/>
            <person name="O'Malley M.A."/>
        </authorList>
    </citation>
    <scope>NUCLEOTIDE SEQUENCE [LARGE SCALE GENOMIC DNA]</scope>
    <source>
        <strain evidence="1 2">G1</strain>
    </source>
</reference>